<dbReference type="InterPro" id="IPR036291">
    <property type="entry name" value="NAD(P)-bd_dom_sf"/>
</dbReference>
<evidence type="ECO:0000256" key="1">
    <source>
        <dbReference type="ARBA" id="ARBA00006484"/>
    </source>
</evidence>
<comment type="similarity">
    <text evidence="1">Belongs to the short-chain dehydrogenases/reductases (SDR) family.</text>
</comment>
<evidence type="ECO:0000256" key="3">
    <source>
        <dbReference type="ARBA" id="ARBA00048508"/>
    </source>
</evidence>
<protein>
    <recommendedName>
        <fullName evidence="2">3-oxoacyl-[acyl-carrier-protein] reductase</fullName>
        <ecNumber evidence="2">1.1.1.100</ecNumber>
    </recommendedName>
</protein>
<dbReference type="SUPFAM" id="SSF51735">
    <property type="entry name" value="NAD(P)-binding Rossmann-fold domains"/>
    <property type="match status" value="1"/>
</dbReference>
<dbReference type="PROSITE" id="PS00061">
    <property type="entry name" value="ADH_SHORT"/>
    <property type="match status" value="1"/>
</dbReference>
<name>A0A7S2G5H2_9EUKA</name>
<gene>
    <name evidence="4" type="ORF">CBRE1094_LOCUS9914</name>
</gene>
<sequence length="132" mass="13564">MTKRGYGRIINIASAHGLRGSANKSAYCAAKHGVVGLTKAIALETAGSGVTANSVCPGWVLTPLVQQQIEARAAKSGRSLEAETALLVSEKHPSSQPVAPEHLAQLVVFLCSSAGAQITGTELSVDGGWTAR</sequence>
<dbReference type="GO" id="GO:0004316">
    <property type="term" value="F:3-oxoacyl-[acyl-carrier-protein] reductase (NADPH) activity"/>
    <property type="evidence" value="ECO:0007669"/>
    <property type="project" value="UniProtKB-EC"/>
</dbReference>
<dbReference type="InterPro" id="IPR050259">
    <property type="entry name" value="SDR"/>
</dbReference>
<dbReference type="PANTHER" id="PTHR42879:SF2">
    <property type="entry name" value="3-OXOACYL-[ACYL-CARRIER-PROTEIN] REDUCTASE FABG"/>
    <property type="match status" value="1"/>
</dbReference>
<dbReference type="GO" id="GO:0032787">
    <property type="term" value="P:monocarboxylic acid metabolic process"/>
    <property type="evidence" value="ECO:0007669"/>
    <property type="project" value="UniProtKB-ARBA"/>
</dbReference>
<dbReference type="PRINTS" id="PR00080">
    <property type="entry name" value="SDRFAMILY"/>
</dbReference>
<reference evidence="4" key="1">
    <citation type="submission" date="2021-01" db="EMBL/GenBank/DDBJ databases">
        <authorList>
            <person name="Corre E."/>
            <person name="Pelletier E."/>
            <person name="Niang G."/>
            <person name="Scheremetjew M."/>
            <person name="Finn R."/>
            <person name="Kale V."/>
            <person name="Holt S."/>
            <person name="Cochrane G."/>
            <person name="Meng A."/>
            <person name="Brown T."/>
            <person name="Cohen L."/>
        </authorList>
    </citation>
    <scope>NUCLEOTIDE SEQUENCE</scope>
    <source>
        <strain evidence="4">UTEX LB 985</strain>
    </source>
</reference>
<dbReference type="Pfam" id="PF13561">
    <property type="entry name" value="adh_short_C2"/>
    <property type="match status" value="1"/>
</dbReference>
<proteinExistence type="inferred from homology"/>
<evidence type="ECO:0000256" key="2">
    <source>
        <dbReference type="ARBA" id="ARBA00012948"/>
    </source>
</evidence>
<dbReference type="EC" id="1.1.1.100" evidence="2"/>
<dbReference type="Gene3D" id="3.40.50.720">
    <property type="entry name" value="NAD(P)-binding Rossmann-like Domain"/>
    <property type="match status" value="1"/>
</dbReference>
<dbReference type="InterPro" id="IPR020904">
    <property type="entry name" value="Sc_DH/Rdtase_CS"/>
</dbReference>
<dbReference type="PANTHER" id="PTHR42879">
    <property type="entry name" value="3-OXOACYL-(ACYL-CARRIER-PROTEIN) REDUCTASE"/>
    <property type="match status" value="1"/>
</dbReference>
<evidence type="ECO:0000313" key="4">
    <source>
        <dbReference type="EMBL" id="CAD9429443.1"/>
    </source>
</evidence>
<dbReference type="InterPro" id="IPR002347">
    <property type="entry name" value="SDR_fam"/>
</dbReference>
<accession>A0A7S2G5H2</accession>
<organism evidence="4">
    <name type="scientific">Haptolina brevifila</name>
    <dbReference type="NCBI Taxonomy" id="156173"/>
    <lineage>
        <taxon>Eukaryota</taxon>
        <taxon>Haptista</taxon>
        <taxon>Haptophyta</taxon>
        <taxon>Prymnesiophyceae</taxon>
        <taxon>Prymnesiales</taxon>
        <taxon>Prymnesiaceae</taxon>
        <taxon>Haptolina</taxon>
    </lineage>
</organism>
<comment type="catalytic activity">
    <reaction evidence="3">
        <text>a (3R)-hydroxyacyl-[ACP] + NADP(+) = a 3-oxoacyl-[ACP] + NADPH + H(+)</text>
        <dbReference type="Rhea" id="RHEA:17397"/>
        <dbReference type="Rhea" id="RHEA-COMP:9916"/>
        <dbReference type="Rhea" id="RHEA-COMP:9945"/>
        <dbReference type="ChEBI" id="CHEBI:15378"/>
        <dbReference type="ChEBI" id="CHEBI:57783"/>
        <dbReference type="ChEBI" id="CHEBI:58349"/>
        <dbReference type="ChEBI" id="CHEBI:78776"/>
        <dbReference type="ChEBI" id="CHEBI:78827"/>
        <dbReference type="EC" id="1.1.1.100"/>
    </reaction>
</comment>
<dbReference type="EMBL" id="HBGU01018251">
    <property type="protein sequence ID" value="CAD9429443.1"/>
    <property type="molecule type" value="Transcribed_RNA"/>
</dbReference>
<dbReference type="AlphaFoldDB" id="A0A7S2G5H2"/>
<dbReference type="PRINTS" id="PR00081">
    <property type="entry name" value="GDHRDH"/>
</dbReference>